<feature type="compositionally biased region" description="Basic residues" evidence="1">
    <location>
        <begin position="57"/>
        <end position="73"/>
    </location>
</feature>
<evidence type="ECO:0000313" key="3">
    <source>
        <dbReference type="Proteomes" id="UP000237481"/>
    </source>
</evidence>
<feature type="region of interest" description="Disordered" evidence="1">
    <location>
        <begin position="104"/>
        <end position="167"/>
    </location>
</feature>
<gene>
    <name evidence="2" type="ORF">TPAR_07537</name>
</gene>
<feature type="compositionally biased region" description="Basic and acidic residues" evidence="1">
    <location>
        <begin position="104"/>
        <end position="115"/>
    </location>
</feature>
<dbReference type="AlphaFoldDB" id="A0A2S4KPY5"/>
<sequence length="167" mass="17727">MFGGDARDEYVPFWSASGSATTAIPRDLLDSIFESIVIHQQLRPDSARGSASAAQTRGKKLRRGRNGARRCHGRTPPGRGAAIPSGVGIHQLGKKWLVAADTARARHELRRERPQLPRGTKAQQPKVVSSKPRGLGASADGGGVELRASDASSPSLVPAQHARVSRG</sequence>
<evidence type="ECO:0000313" key="2">
    <source>
        <dbReference type="EMBL" id="POR32255.1"/>
    </source>
</evidence>
<feature type="region of interest" description="Disordered" evidence="1">
    <location>
        <begin position="43"/>
        <end position="86"/>
    </location>
</feature>
<organism evidence="2 3">
    <name type="scientific">Tolypocladium paradoxum</name>
    <dbReference type="NCBI Taxonomy" id="94208"/>
    <lineage>
        <taxon>Eukaryota</taxon>
        <taxon>Fungi</taxon>
        <taxon>Dikarya</taxon>
        <taxon>Ascomycota</taxon>
        <taxon>Pezizomycotina</taxon>
        <taxon>Sordariomycetes</taxon>
        <taxon>Hypocreomycetidae</taxon>
        <taxon>Hypocreales</taxon>
        <taxon>Ophiocordycipitaceae</taxon>
        <taxon>Tolypocladium</taxon>
    </lineage>
</organism>
<accession>A0A2S4KPY5</accession>
<evidence type="ECO:0000256" key="1">
    <source>
        <dbReference type="SAM" id="MobiDB-lite"/>
    </source>
</evidence>
<name>A0A2S4KPY5_9HYPO</name>
<reference evidence="2 3" key="1">
    <citation type="submission" date="2018-01" db="EMBL/GenBank/DDBJ databases">
        <title>Harnessing the power of phylogenomics to disentangle the directionality and signatures of interkingdom host jumping in the parasitic fungal genus Tolypocladium.</title>
        <authorList>
            <person name="Quandt C.A."/>
            <person name="Patterson W."/>
            <person name="Spatafora J.W."/>
        </authorList>
    </citation>
    <scope>NUCLEOTIDE SEQUENCE [LARGE SCALE GENOMIC DNA]</scope>
    <source>
        <strain evidence="2 3">NRBC 100945</strain>
    </source>
</reference>
<dbReference type="Proteomes" id="UP000237481">
    <property type="component" value="Unassembled WGS sequence"/>
</dbReference>
<proteinExistence type="predicted"/>
<keyword evidence="3" id="KW-1185">Reference proteome</keyword>
<comment type="caution">
    <text evidence="2">The sequence shown here is derived from an EMBL/GenBank/DDBJ whole genome shotgun (WGS) entry which is preliminary data.</text>
</comment>
<dbReference type="EMBL" id="PKSG01000887">
    <property type="protein sequence ID" value="POR32255.1"/>
    <property type="molecule type" value="Genomic_DNA"/>
</dbReference>
<protein>
    <submittedName>
        <fullName evidence="2">Uncharacterized protein</fullName>
    </submittedName>
</protein>